<feature type="transmembrane region" description="Helical" evidence="1">
    <location>
        <begin position="158"/>
        <end position="173"/>
    </location>
</feature>
<organism evidence="2 3">
    <name type="scientific">Endozoicomonas numazuensis</name>
    <dbReference type="NCBI Taxonomy" id="1137799"/>
    <lineage>
        <taxon>Bacteria</taxon>
        <taxon>Pseudomonadati</taxon>
        <taxon>Pseudomonadota</taxon>
        <taxon>Gammaproteobacteria</taxon>
        <taxon>Oceanospirillales</taxon>
        <taxon>Endozoicomonadaceae</taxon>
        <taxon>Endozoicomonas</taxon>
    </lineage>
</organism>
<dbReference type="Proteomes" id="UP000028073">
    <property type="component" value="Unassembled WGS sequence"/>
</dbReference>
<accession>A0A081NM89</accession>
<dbReference type="OrthoDB" id="6194102at2"/>
<comment type="caution">
    <text evidence="2">The sequence shown here is derived from an EMBL/GenBank/DDBJ whole genome shotgun (WGS) entry which is preliminary data.</text>
</comment>
<gene>
    <name evidence="2" type="ORF">GZ78_06555</name>
</gene>
<name>A0A081NM89_9GAMM</name>
<dbReference type="AlphaFoldDB" id="A0A081NM89"/>
<proteinExistence type="predicted"/>
<sequence>MSFDSGCMRHITSPLAGCLLAASVLAGRHYFPEYFQVIARFESALLFLAGLIAGIRLPDIDLALPGFSHRSGITHSCLLAVLPLMFNLPFIAGGLALGIALHLSSDIQPKSWSGGALIKFPILGSIGMFSPLWILLNIVGCFVVLFHTLPQEHETGRWAILAVMLTGGGWYFLNEEKKRLFPLMTLAFSLLLVHQYRSGQLSVEIVIQYFA</sequence>
<feature type="transmembrane region" description="Helical" evidence="1">
    <location>
        <begin position="37"/>
        <end position="57"/>
    </location>
</feature>
<evidence type="ECO:0000313" key="3">
    <source>
        <dbReference type="Proteomes" id="UP000028073"/>
    </source>
</evidence>
<feature type="transmembrane region" description="Helical" evidence="1">
    <location>
        <begin position="122"/>
        <end position="146"/>
    </location>
</feature>
<evidence type="ECO:0000313" key="2">
    <source>
        <dbReference type="EMBL" id="KEQ19562.1"/>
    </source>
</evidence>
<evidence type="ECO:0000256" key="1">
    <source>
        <dbReference type="SAM" id="Phobius"/>
    </source>
</evidence>
<keyword evidence="1" id="KW-0472">Membrane</keyword>
<dbReference type="RefSeq" id="WP_034833458.1">
    <property type="nucleotide sequence ID" value="NZ_JOKH01000001.1"/>
</dbReference>
<protein>
    <recommendedName>
        <fullName evidence="4">Hydrolase</fullName>
    </recommendedName>
</protein>
<dbReference type="eggNOG" id="ENOG5031AKI">
    <property type="taxonomic scope" value="Bacteria"/>
</dbReference>
<reference evidence="2 3" key="1">
    <citation type="submission" date="2014-06" db="EMBL/GenBank/DDBJ databases">
        <title>Whole Genome Sequences of Three Symbiotic Endozoicomonas Bacteria.</title>
        <authorList>
            <person name="Neave M.J."/>
            <person name="Apprill A."/>
            <person name="Voolstra C.R."/>
        </authorList>
    </citation>
    <scope>NUCLEOTIDE SEQUENCE [LARGE SCALE GENOMIC DNA]</scope>
    <source>
        <strain evidence="2 3">DSM 25634</strain>
    </source>
</reference>
<evidence type="ECO:0008006" key="4">
    <source>
        <dbReference type="Google" id="ProtNLM"/>
    </source>
</evidence>
<keyword evidence="3" id="KW-1185">Reference proteome</keyword>
<keyword evidence="1" id="KW-0812">Transmembrane</keyword>
<dbReference type="EMBL" id="JOKH01000001">
    <property type="protein sequence ID" value="KEQ19562.1"/>
    <property type="molecule type" value="Genomic_DNA"/>
</dbReference>
<feature type="transmembrane region" description="Helical" evidence="1">
    <location>
        <begin position="78"/>
        <end position="102"/>
    </location>
</feature>
<keyword evidence="1" id="KW-1133">Transmembrane helix</keyword>